<dbReference type="SUPFAM" id="SSF51971">
    <property type="entry name" value="Nucleotide-binding domain"/>
    <property type="match status" value="1"/>
</dbReference>
<dbReference type="PANTHER" id="PTHR21197:SF0">
    <property type="entry name" value="UDP-GALACTOPYRANOSE MUTASE"/>
    <property type="match status" value="1"/>
</dbReference>
<evidence type="ECO:0000313" key="2">
    <source>
        <dbReference type="Proteomes" id="UP001451571"/>
    </source>
</evidence>
<dbReference type="Pfam" id="PF13450">
    <property type="entry name" value="NAD_binding_8"/>
    <property type="match status" value="1"/>
</dbReference>
<organism evidence="1 2">
    <name type="scientific">Kineothrix sedimenti</name>
    <dbReference type="NCBI Taxonomy" id="3123317"/>
    <lineage>
        <taxon>Bacteria</taxon>
        <taxon>Bacillati</taxon>
        <taxon>Bacillota</taxon>
        <taxon>Clostridia</taxon>
        <taxon>Lachnospirales</taxon>
        <taxon>Lachnospiraceae</taxon>
        <taxon>Kineothrix</taxon>
    </lineage>
</organism>
<dbReference type="EMBL" id="CP146256">
    <property type="protein sequence ID" value="XAH73448.1"/>
    <property type="molecule type" value="Genomic_DNA"/>
</dbReference>
<dbReference type="PANTHER" id="PTHR21197">
    <property type="entry name" value="UDP-GALACTOPYRANOSE MUTASE"/>
    <property type="match status" value="1"/>
</dbReference>
<accession>A0ABZ3ET92</accession>
<sequence>MKKVKYLILGAGPAGLAFANRLKQMGEESFLVLEKEEEAGGLCRSMQVDGSPLDIGGGHFLDVRRPKVVEFLFGFMPKEEWDTYERDSRISFDGGFIHHPFEANIWEMKPEKQKEYLDSIADAGCNKGEAMPEEFVDWIYWKLGRKIAEDYMLPYNEKMFGSNLNTLGTYWLEKLPGVSYEETKRSCEEKRAYGKQPGHARFYYPKRYGYGELWLRMQEEVKDKIVLGAAVNRLSLTEKTVACMDGSSYVGENIITTIPWMEFAHIEGMSEEMKADIGKLKYSSTQIEYNPERLDTQAHWIYYPQREISYHRILVRHNFCPDSKGYWTETNKDRILPGDGSFRYMNEYAYPLNTVDKPGIMERLLAYAKKERVYGLGRWGEHEHYNSDAVVELSMKLAEELSERNGNSYEP</sequence>
<protein>
    <submittedName>
        <fullName evidence="1">NAD(P)-binding protein</fullName>
    </submittedName>
</protein>
<dbReference type="Gene3D" id="3.50.50.60">
    <property type="entry name" value="FAD/NAD(P)-binding domain"/>
    <property type="match status" value="1"/>
</dbReference>
<proteinExistence type="predicted"/>
<dbReference type="InterPro" id="IPR036188">
    <property type="entry name" value="FAD/NAD-bd_sf"/>
</dbReference>
<name>A0ABZ3ET92_9FIRM</name>
<dbReference type="RefSeq" id="WP_342757055.1">
    <property type="nucleotide sequence ID" value="NZ_CP146256.1"/>
</dbReference>
<gene>
    <name evidence="1" type="ORF">V6984_18390</name>
</gene>
<reference evidence="1 2" key="1">
    <citation type="submission" date="2024-02" db="EMBL/GenBank/DDBJ databases">
        <title>Bacterial strain from lacustrine sediment.</title>
        <authorList>
            <person name="Petit C."/>
            <person name="Fadhlaoui K."/>
        </authorList>
    </citation>
    <scope>NUCLEOTIDE SEQUENCE [LARGE SCALE GENOMIC DNA]</scope>
    <source>
        <strain evidence="1 2">IPX-CK</strain>
    </source>
</reference>
<dbReference type="PRINTS" id="PR00419">
    <property type="entry name" value="ADXRDTASE"/>
</dbReference>
<keyword evidence="2" id="KW-1185">Reference proteome</keyword>
<evidence type="ECO:0000313" key="1">
    <source>
        <dbReference type="EMBL" id="XAH73448.1"/>
    </source>
</evidence>
<dbReference type="Proteomes" id="UP001451571">
    <property type="component" value="Chromosome"/>
</dbReference>